<accession>A0A0M9BK46</accession>
<reference evidence="1 2" key="1">
    <citation type="submission" date="2015-08" db="EMBL/GenBank/DDBJ databases">
        <title>Draft genome sequence of cellulolytic and xylanolytic Paenibacillus sp. A59, isolated from a decaying forest soil from Patagonia, Argentina.</title>
        <authorList>
            <person name="Ghio S."/>
            <person name="Caceres A.M."/>
            <person name="Talia P."/>
            <person name="Grasso D."/>
            <person name="Campos E."/>
        </authorList>
    </citation>
    <scope>NUCLEOTIDE SEQUENCE [LARGE SCALE GENOMIC DNA]</scope>
    <source>
        <strain evidence="1 2">A59</strain>
    </source>
</reference>
<proteinExistence type="predicted"/>
<dbReference type="OrthoDB" id="2595219at2"/>
<organism evidence="1 2">
    <name type="scientific">Paenibacillus xylanivorans</name>
    <dbReference type="NCBI Taxonomy" id="1705561"/>
    <lineage>
        <taxon>Bacteria</taxon>
        <taxon>Bacillati</taxon>
        <taxon>Bacillota</taxon>
        <taxon>Bacilli</taxon>
        <taxon>Bacillales</taxon>
        <taxon>Paenibacillaceae</taxon>
        <taxon>Paenibacillus</taxon>
    </lineage>
</organism>
<name>A0A0M9BK46_9BACL</name>
<dbReference type="Proteomes" id="UP000037688">
    <property type="component" value="Unassembled WGS sequence"/>
</dbReference>
<comment type="caution">
    <text evidence="1">The sequence shown here is derived from an EMBL/GenBank/DDBJ whole genome shotgun (WGS) entry which is preliminary data.</text>
</comment>
<keyword evidence="2" id="KW-1185">Reference proteome</keyword>
<dbReference type="PATRIC" id="fig|1705561.3.peg.6143"/>
<dbReference type="EMBL" id="LITU01000082">
    <property type="protein sequence ID" value="KOY13076.1"/>
    <property type="molecule type" value="Genomic_DNA"/>
</dbReference>
<evidence type="ECO:0000313" key="2">
    <source>
        <dbReference type="Proteomes" id="UP000037688"/>
    </source>
</evidence>
<gene>
    <name evidence="1" type="ORF">AMS66_29085</name>
</gene>
<dbReference type="RefSeq" id="WP_053784092.1">
    <property type="nucleotide sequence ID" value="NZ_LITU01000082.1"/>
</dbReference>
<sequence length="157" mass="18799">MGISSCILFKHGKGMPTYLLSSAARNICTKEKLFFDNDEETYNSEGALKYTRLYISDTPFKENYSRTLSFSVYDEPYEFQTVTYDWDDTQNEYFKEVVSDDFDDNEDLLFQFLFAFLSEFPDARVWIEEDWFYNLEDMKKIKASYNNNWCYIDPKNI</sequence>
<evidence type="ECO:0000313" key="1">
    <source>
        <dbReference type="EMBL" id="KOY13076.1"/>
    </source>
</evidence>
<protein>
    <submittedName>
        <fullName evidence="1">Uncharacterized protein</fullName>
    </submittedName>
</protein>
<dbReference type="AlphaFoldDB" id="A0A0M9BK46"/>